<name>A0AAE7EJ96_SERFO</name>
<dbReference type="AlphaFoldDB" id="A0AAE7EJ96"/>
<sequence>MLHHLNCNIVDFSGSYAGLNSSSGVKISETELLWAMITVGKRYHRQLHINGGFSSHEIINRISLIRSILDLSKNEIHKSVIYKDSDPTEKTFMSFMLGMAISKLLSQKLLNVPWLAHLHMLKTPMTYSRKTKSRPDLIGRNFQGDYIIVEAKGTSGKYNNTTQNTALDQLDVIKTVNGATPILYIASQVYFDTSMSVKFQDPEPEQDGLDVEFSDAEYFSSYYYHLKSLSHPRFTRYISARYGVSIKLTDQLLVAMETGDFSNFSKVILESERHTESYIDNEEFHIFGDGLKIRIDNRDKLFSNLYY</sequence>
<dbReference type="RefSeq" id="WP_173409432.1">
    <property type="nucleotide sequence ID" value="NZ_CP054160.3"/>
</dbReference>
<evidence type="ECO:0000313" key="1">
    <source>
        <dbReference type="EMBL" id="QKJ59480.1"/>
    </source>
</evidence>
<protein>
    <submittedName>
        <fullName evidence="1">Uncharacterized protein</fullName>
    </submittedName>
</protein>
<evidence type="ECO:0000313" key="2">
    <source>
        <dbReference type="Proteomes" id="UP000503464"/>
    </source>
</evidence>
<gene>
    <name evidence="1" type="ORF">G9399_15505</name>
</gene>
<dbReference type="EMBL" id="CP054160">
    <property type="protein sequence ID" value="QKJ59480.1"/>
    <property type="molecule type" value="Genomic_DNA"/>
</dbReference>
<reference evidence="2" key="1">
    <citation type="submission" date="2020-03" db="EMBL/GenBank/DDBJ databases">
        <title>Genome sequences of seven Enterobacteriaceae strains isolated from Canadian wastewater treatment facilities.</title>
        <authorList>
            <person name="Huang H."/>
            <person name="Chmara J.T."/>
            <person name="Duceppe M.-O."/>
        </authorList>
    </citation>
    <scope>NUCLEOTIDE SEQUENCE [LARGE SCALE GENOMIC DNA]</scope>
    <source>
        <strain evidence="2">Biosolid 3</strain>
    </source>
</reference>
<dbReference type="Proteomes" id="UP000503464">
    <property type="component" value="Chromosome"/>
</dbReference>
<organism evidence="1 2">
    <name type="scientific">Serratia fonticola</name>
    <dbReference type="NCBI Taxonomy" id="47917"/>
    <lineage>
        <taxon>Bacteria</taxon>
        <taxon>Pseudomonadati</taxon>
        <taxon>Pseudomonadota</taxon>
        <taxon>Gammaproteobacteria</taxon>
        <taxon>Enterobacterales</taxon>
        <taxon>Yersiniaceae</taxon>
        <taxon>Serratia</taxon>
    </lineage>
</organism>
<proteinExistence type="predicted"/>
<accession>A0AAE7EJ96</accession>